<dbReference type="PANTHER" id="PTHR10695:SF46">
    <property type="entry name" value="BIFUNCTIONAL COENZYME A SYNTHASE-RELATED"/>
    <property type="match status" value="1"/>
</dbReference>
<evidence type="ECO:0000313" key="5">
    <source>
        <dbReference type="Proteomes" id="UP000237105"/>
    </source>
</evidence>
<dbReference type="Gene3D" id="3.40.50.300">
    <property type="entry name" value="P-loop containing nucleotide triphosphate hydrolases"/>
    <property type="match status" value="1"/>
</dbReference>
<dbReference type="InterPro" id="IPR001977">
    <property type="entry name" value="Depp_CoAkinase"/>
</dbReference>
<keyword evidence="4" id="KW-0808">Transferase</keyword>
<proteinExistence type="predicted"/>
<comment type="caution">
    <text evidence="4">The sequence shown here is derived from an EMBL/GenBank/DDBJ whole genome shotgun (WGS) entry which is preliminary data.</text>
</comment>
<dbReference type="InterPro" id="IPR027417">
    <property type="entry name" value="P-loop_NTPase"/>
</dbReference>
<protein>
    <submittedName>
        <fullName evidence="4">Dephospho-CoA kinase</fullName>
    </submittedName>
</protein>
<dbReference type="STRING" id="3476.A0A2P5BUX1"/>
<accession>A0A2P5BUX1</accession>
<comment type="pathway">
    <text evidence="1">Cofactor biosynthesis; coenzyme A biosynthesis.</text>
</comment>
<dbReference type="PROSITE" id="PS51219">
    <property type="entry name" value="DPCK"/>
    <property type="match status" value="1"/>
</dbReference>
<evidence type="ECO:0000256" key="3">
    <source>
        <dbReference type="ARBA" id="ARBA00022840"/>
    </source>
</evidence>
<dbReference type="NCBIfam" id="TIGR00152">
    <property type="entry name" value="dephospho-CoA kinase"/>
    <property type="match status" value="1"/>
</dbReference>
<dbReference type="Proteomes" id="UP000237105">
    <property type="component" value="Unassembled WGS sequence"/>
</dbReference>
<name>A0A2P5BUX1_PARAD</name>
<organism evidence="4 5">
    <name type="scientific">Parasponia andersonii</name>
    <name type="common">Sponia andersonii</name>
    <dbReference type="NCBI Taxonomy" id="3476"/>
    <lineage>
        <taxon>Eukaryota</taxon>
        <taxon>Viridiplantae</taxon>
        <taxon>Streptophyta</taxon>
        <taxon>Embryophyta</taxon>
        <taxon>Tracheophyta</taxon>
        <taxon>Spermatophyta</taxon>
        <taxon>Magnoliopsida</taxon>
        <taxon>eudicotyledons</taxon>
        <taxon>Gunneridae</taxon>
        <taxon>Pentapetalae</taxon>
        <taxon>rosids</taxon>
        <taxon>fabids</taxon>
        <taxon>Rosales</taxon>
        <taxon>Cannabaceae</taxon>
        <taxon>Parasponia</taxon>
    </lineage>
</organism>
<dbReference type="GO" id="GO:0015937">
    <property type="term" value="P:coenzyme A biosynthetic process"/>
    <property type="evidence" value="ECO:0007669"/>
    <property type="project" value="InterPro"/>
</dbReference>
<keyword evidence="2" id="KW-0547">Nucleotide-binding</keyword>
<dbReference type="GO" id="GO:0005524">
    <property type="term" value="F:ATP binding"/>
    <property type="evidence" value="ECO:0007669"/>
    <property type="project" value="UniProtKB-KW"/>
</dbReference>
<dbReference type="OrthoDB" id="247245at2759"/>
<reference evidence="5" key="1">
    <citation type="submission" date="2016-06" db="EMBL/GenBank/DDBJ databases">
        <title>Parallel loss of symbiosis genes in relatives of nitrogen-fixing non-legume Parasponia.</title>
        <authorList>
            <person name="Van Velzen R."/>
            <person name="Holmer R."/>
            <person name="Bu F."/>
            <person name="Rutten L."/>
            <person name="Van Zeijl A."/>
            <person name="Liu W."/>
            <person name="Santuari L."/>
            <person name="Cao Q."/>
            <person name="Sharma T."/>
            <person name="Shen D."/>
            <person name="Roswanjaya Y."/>
            <person name="Wardhani T."/>
            <person name="Kalhor M.S."/>
            <person name="Jansen J."/>
            <person name="Van den Hoogen J."/>
            <person name="Gungor B."/>
            <person name="Hartog M."/>
            <person name="Hontelez J."/>
            <person name="Verver J."/>
            <person name="Yang W.-C."/>
            <person name="Schijlen E."/>
            <person name="Repin R."/>
            <person name="Schilthuizen M."/>
            <person name="Schranz E."/>
            <person name="Heidstra R."/>
            <person name="Miyata K."/>
            <person name="Fedorova E."/>
            <person name="Kohlen W."/>
            <person name="Bisseling T."/>
            <person name="Smit S."/>
            <person name="Geurts R."/>
        </authorList>
    </citation>
    <scope>NUCLEOTIDE SEQUENCE [LARGE SCALE GENOMIC DNA]</scope>
    <source>
        <strain evidence="5">cv. WU1-14</strain>
    </source>
</reference>
<sequence>MRLVELTGGIALGKSTVSNLFKVHGIAVVDADIVARDVLKKGTGGWKKVVAALGQEILQLDGEVDRPTLGQIVFSDPGKCLLLNRYVYLNREFNQSTWNIIFLWSNR</sequence>
<gene>
    <name evidence="4" type="ORF">PanWU01x14_208310</name>
</gene>
<dbReference type="GO" id="GO:0004140">
    <property type="term" value="F:dephospho-CoA kinase activity"/>
    <property type="evidence" value="ECO:0007669"/>
    <property type="project" value="InterPro"/>
</dbReference>
<dbReference type="SUPFAM" id="SSF52540">
    <property type="entry name" value="P-loop containing nucleoside triphosphate hydrolases"/>
    <property type="match status" value="1"/>
</dbReference>
<keyword evidence="5" id="KW-1185">Reference proteome</keyword>
<evidence type="ECO:0000256" key="1">
    <source>
        <dbReference type="ARBA" id="ARBA00004724"/>
    </source>
</evidence>
<keyword evidence="4" id="KW-0418">Kinase</keyword>
<dbReference type="Pfam" id="PF01121">
    <property type="entry name" value="CoaE"/>
    <property type="match status" value="1"/>
</dbReference>
<dbReference type="CDD" id="cd02022">
    <property type="entry name" value="DPCK"/>
    <property type="match status" value="1"/>
</dbReference>
<evidence type="ECO:0000313" key="4">
    <source>
        <dbReference type="EMBL" id="PON52579.1"/>
    </source>
</evidence>
<dbReference type="PANTHER" id="PTHR10695">
    <property type="entry name" value="DEPHOSPHO-COA KINASE-RELATED"/>
    <property type="match status" value="1"/>
</dbReference>
<keyword evidence="3" id="KW-0067">ATP-binding</keyword>
<dbReference type="AlphaFoldDB" id="A0A2P5BUX1"/>
<evidence type="ECO:0000256" key="2">
    <source>
        <dbReference type="ARBA" id="ARBA00022741"/>
    </source>
</evidence>
<dbReference type="EMBL" id="JXTB01000217">
    <property type="protein sequence ID" value="PON52579.1"/>
    <property type="molecule type" value="Genomic_DNA"/>
</dbReference>